<comment type="caution">
    <text evidence="1">The sequence shown here is derived from an EMBL/GenBank/DDBJ whole genome shotgun (WGS) entry which is preliminary data.</text>
</comment>
<evidence type="ECO:0000313" key="1">
    <source>
        <dbReference type="EMBL" id="KAK9734974.1"/>
    </source>
</evidence>
<dbReference type="PANTHER" id="PTHR31972">
    <property type="entry name" value="EXPRESSED PROTEIN"/>
    <property type="match status" value="1"/>
</dbReference>
<gene>
    <name evidence="1" type="ORF">RND81_04G174900</name>
</gene>
<dbReference type="Pfam" id="PF05910">
    <property type="entry name" value="DUF868"/>
    <property type="match status" value="1"/>
</dbReference>
<sequence length="290" mass="33294">MSYEHEPTSTTTLDVTDQSNVDIESSVTSIYQAFIEDSPRNIIITWSKSSTSHSLTITIESRYDEDHQTCQIDFQSWQFWSRKGLKTLQVDDGRVDIFWDFRDVKFSINPDPCSCYYVAFVFDKEMVLLIGDLKAEALKRTMSKPSQVSPILLHKEEILYGKNNFQTQVLLDDGQKEHNVVIENPSLRHGEQELRVSIDGRVVVRVMNLNWRFRGNETALVNNVPVQIFWDVHDWLFNCPGSAHGLFIFKPGSLENVLDDGDHEGDEEDDDEEKPVVVGCCHFVFAVKVN</sequence>
<protein>
    <recommendedName>
        <fullName evidence="3">DUF868 family protein</fullName>
    </recommendedName>
</protein>
<organism evidence="1 2">
    <name type="scientific">Saponaria officinalis</name>
    <name type="common">Common soapwort</name>
    <name type="synonym">Lychnis saponaria</name>
    <dbReference type="NCBI Taxonomy" id="3572"/>
    <lineage>
        <taxon>Eukaryota</taxon>
        <taxon>Viridiplantae</taxon>
        <taxon>Streptophyta</taxon>
        <taxon>Embryophyta</taxon>
        <taxon>Tracheophyta</taxon>
        <taxon>Spermatophyta</taxon>
        <taxon>Magnoliopsida</taxon>
        <taxon>eudicotyledons</taxon>
        <taxon>Gunneridae</taxon>
        <taxon>Pentapetalae</taxon>
        <taxon>Caryophyllales</taxon>
        <taxon>Caryophyllaceae</taxon>
        <taxon>Caryophylleae</taxon>
        <taxon>Saponaria</taxon>
    </lineage>
</organism>
<dbReference type="AlphaFoldDB" id="A0AAW1LFH5"/>
<dbReference type="PANTHER" id="PTHR31972:SF54">
    <property type="entry name" value="KINESIN-LIKE PROTEIN (DUF868)"/>
    <property type="match status" value="1"/>
</dbReference>
<accession>A0AAW1LFH5</accession>
<evidence type="ECO:0008006" key="3">
    <source>
        <dbReference type="Google" id="ProtNLM"/>
    </source>
</evidence>
<proteinExistence type="predicted"/>
<reference evidence="1" key="1">
    <citation type="submission" date="2024-03" db="EMBL/GenBank/DDBJ databases">
        <title>WGS assembly of Saponaria officinalis var. Norfolk2.</title>
        <authorList>
            <person name="Jenkins J."/>
            <person name="Shu S."/>
            <person name="Grimwood J."/>
            <person name="Barry K."/>
            <person name="Goodstein D."/>
            <person name="Schmutz J."/>
            <person name="Leebens-Mack J."/>
            <person name="Osbourn A."/>
        </authorList>
    </citation>
    <scope>NUCLEOTIDE SEQUENCE [LARGE SCALE GENOMIC DNA]</scope>
    <source>
        <strain evidence="1">JIC</strain>
    </source>
</reference>
<dbReference type="InterPro" id="IPR008586">
    <property type="entry name" value="DUF868_pln"/>
</dbReference>
<name>A0AAW1LFH5_SAPOF</name>
<evidence type="ECO:0000313" key="2">
    <source>
        <dbReference type="Proteomes" id="UP001443914"/>
    </source>
</evidence>
<keyword evidence="2" id="KW-1185">Reference proteome</keyword>
<dbReference type="EMBL" id="JBDFQZ010000004">
    <property type="protein sequence ID" value="KAK9734974.1"/>
    <property type="molecule type" value="Genomic_DNA"/>
</dbReference>
<dbReference type="Proteomes" id="UP001443914">
    <property type="component" value="Unassembled WGS sequence"/>
</dbReference>